<dbReference type="InterPro" id="IPR036282">
    <property type="entry name" value="Glutathione-S-Trfase_C_sf"/>
</dbReference>
<dbReference type="InterPro" id="IPR010987">
    <property type="entry name" value="Glutathione-S-Trfase_C-like"/>
</dbReference>
<keyword evidence="3" id="KW-0808">Transferase</keyword>
<dbReference type="InterPro" id="IPR034347">
    <property type="entry name" value="GST_Phi_C"/>
</dbReference>
<dbReference type="InterPro" id="IPR004046">
    <property type="entry name" value="GST_C"/>
</dbReference>
<protein>
    <recommendedName>
        <fullName evidence="2">glutathione transferase</fullName>
        <ecNumber evidence="2">2.5.1.18</ecNumber>
    </recommendedName>
</protein>
<feature type="domain" description="GST C-terminal" evidence="5">
    <location>
        <begin position="76"/>
        <end position="197"/>
    </location>
</feature>
<dbReference type="GO" id="GO:0004364">
    <property type="term" value="F:glutathione transferase activity"/>
    <property type="evidence" value="ECO:0007669"/>
    <property type="project" value="UniProtKB-EC"/>
</dbReference>
<dbReference type="CDD" id="cd03187">
    <property type="entry name" value="GST_C_Phi"/>
    <property type="match status" value="1"/>
</dbReference>
<dbReference type="GO" id="GO:0009407">
    <property type="term" value="P:toxin catabolic process"/>
    <property type="evidence" value="ECO:0007669"/>
    <property type="project" value="UniProtKB-ARBA"/>
</dbReference>
<evidence type="ECO:0000256" key="2">
    <source>
        <dbReference type="ARBA" id="ARBA00012452"/>
    </source>
</evidence>
<dbReference type="Pfam" id="PF00043">
    <property type="entry name" value="GST_C"/>
    <property type="match status" value="2"/>
</dbReference>
<evidence type="ECO:0000256" key="3">
    <source>
        <dbReference type="ARBA" id="ARBA00022679"/>
    </source>
</evidence>
<accession>A0A7J7GMR0</accession>
<dbReference type="PROSITE" id="PS50405">
    <property type="entry name" value="GST_CTER"/>
    <property type="match status" value="1"/>
</dbReference>
<evidence type="ECO:0000313" key="7">
    <source>
        <dbReference type="Proteomes" id="UP000593564"/>
    </source>
</evidence>
<comment type="caution">
    <text evidence="6">The sequence shown here is derived from an EMBL/GenBank/DDBJ whole genome shotgun (WGS) entry which is preliminary data.</text>
</comment>
<evidence type="ECO:0000259" key="5">
    <source>
        <dbReference type="PROSITE" id="PS50405"/>
    </source>
</evidence>
<dbReference type="PANTHER" id="PTHR43900:SF47">
    <property type="entry name" value="GLUTATHIONE S-TRANSFERASE F6-RELATED"/>
    <property type="match status" value="1"/>
</dbReference>
<dbReference type="PANTHER" id="PTHR43900">
    <property type="entry name" value="GLUTATHIONE S-TRANSFERASE RHO"/>
    <property type="match status" value="1"/>
</dbReference>
<organism evidence="6 7">
    <name type="scientific">Camellia sinensis</name>
    <name type="common">Tea plant</name>
    <name type="synonym">Thea sinensis</name>
    <dbReference type="NCBI Taxonomy" id="4442"/>
    <lineage>
        <taxon>Eukaryota</taxon>
        <taxon>Viridiplantae</taxon>
        <taxon>Streptophyta</taxon>
        <taxon>Embryophyta</taxon>
        <taxon>Tracheophyta</taxon>
        <taxon>Spermatophyta</taxon>
        <taxon>Magnoliopsida</taxon>
        <taxon>eudicotyledons</taxon>
        <taxon>Gunneridae</taxon>
        <taxon>Pentapetalae</taxon>
        <taxon>asterids</taxon>
        <taxon>Ericales</taxon>
        <taxon>Theaceae</taxon>
        <taxon>Camellia</taxon>
    </lineage>
</organism>
<reference evidence="7" key="1">
    <citation type="journal article" date="2020" name="Nat. Commun.">
        <title>Genome assembly of wild tea tree DASZ reveals pedigree and selection history of tea varieties.</title>
        <authorList>
            <person name="Zhang W."/>
            <person name="Zhang Y."/>
            <person name="Qiu H."/>
            <person name="Guo Y."/>
            <person name="Wan H."/>
            <person name="Zhang X."/>
            <person name="Scossa F."/>
            <person name="Alseekh S."/>
            <person name="Zhang Q."/>
            <person name="Wang P."/>
            <person name="Xu L."/>
            <person name="Schmidt M.H."/>
            <person name="Jia X."/>
            <person name="Li D."/>
            <person name="Zhu A."/>
            <person name="Guo F."/>
            <person name="Chen W."/>
            <person name="Ni D."/>
            <person name="Usadel B."/>
            <person name="Fernie A.R."/>
            <person name="Wen W."/>
        </authorList>
    </citation>
    <scope>NUCLEOTIDE SEQUENCE [LARGE SCALE GENOMIC DNA]</scope>
    <source>
        <strain evidence="7">cv. G240</strain>
    </source>
</reference>
<dbReference type="GO" id="GO:0005737">
    <property type="term" value="C:cytoplasm"/>
    <property type="evidence" value="ECO:0007669"/>
    <property type="project" value="TreeGrafter"/>
</dbReference>
<dbReference type="AlphaFoldDB" id="A0A7J7GMR0"/>
<sequence>MTMDALVVEENKAKLVKVLDVDEAQLAHSKYIGGDCFTLADLHHLPNTQILMESRAINQYIAHTYVDKGNQLICQYPKKMAILSVWMEVEAHQFDPVASKLSWELAIKPLFGMTIDASAVEENKVKLAKVLDVYEAQLAQSKYLGGECFTLANMHHLPNTQILMGTQAKKLFDSRPHVSAWCADILARPAWLKVMAM</sequence>
<comment type="catalytic activity">
    <reaction evidence="4">
        <text>RX + glutathione = an S-substituted glutathione + a halide anion + H(+)</text>
        <dbReference type="Rhea" id="RHEA:16437"/>
        <dbReference type="ChEBI" id="CHEBI:15378"/>
        <dbReference type="ChEBI" id="CHEBI:16042"/>
        <dbReference type="ChEBI" id="CHEBI:17792"/>
        <dbReference type="ChEBI" id="CHEBI:57925"/>
        <dbReference type="ChEBI" id="CHEBI:90779"/>
        <dbReference type="EC" id="2.5.1.18"/>
    </reaction>
</comment>
<dbReference type="Proteomes" id="UP000593564">
    <property type="component" value="Unassembled WGS sequence"/>
</dbReference>
<name>A0A7J7GMR0_CAMSI</name>
<comment type="similarity">
    <text evidence="1">Belongs to the GST superfamily. Phi family.</text>
</comment>
<dbReference type="GO" id="GO:0006749">
    <property type="term" value="P:glutathione metabolic process"/>
    <property type="evidence" value="ECO:0007669"/>
    <property type="project" value="TreeGrafter"/>
</dbReference>
<dbReference type="GO" id="GO:0043295">
    <property type="term" value="F:glutathione binding"/>
    <property type="evidence" value="ECO:0007669"/>
    <property type="project" value="TreeGrafter"/>
</dbReference>
<evidence type="ECO:0000256" key="1">
    <source>
        <dbReference type="ARBA" id="ARBA00010128"/>
    </source>
</evidence>
<reference evidence="6 7" key="2">
    <citation type="submission" date="2020-07" db="EMBL/GenBank/DDBJ databases">
        <title>Genome assembly of wild tea tree DASZ reveals pedigree and selection history of tea varieties.</title>
        <authorList>
            <person name="Zhang W."/>
        </authorList>
    </citation>
    <scope>NUCLEOTIDE SEQUENCE [LARGE SCALE GENOMIC DNA]</scope>
    <source>
        <strain evidence="7">cv. G240</strain>
        <tissue evidence="6">Leaf</tissue>
    </source>
</reference>
<gene>
    <name evidence="6" type="ORF">HYC85_021845</name>
</gene>
<dbReference type="Gene3D" id="1.20.1050.10">
    <property type="match status" value="2"/>
</dbReference>
<proteinExistence type="inferred from homology"/>
<dbReference type="EMBL" id="JACBKZ010000010">
    <property type="protein sequence ID" value="KAF5940678.1"/>
    <property type="molecule type" value="Genomic_DNA"/>
</dbReference>
<dbReference type="SUPFAM" id="SSF47616">
    <property type="entry name" value="GST C-terminal domain-like"/>
    <property type="match status" value="2"/>
</dbReference>
<dbReference type="EC" id="2.5.1.18" evidence="2"/>
<dbReference type="FunFam" id="1.20.1050.10:FF:000004">
    <property type="entry name" value="Glutathione S-transferase F2"/>
    <property type="match status" value="1"/>
</dbReference>
<keyword evidence="7" id="KW-1185">Reference proteome</keyword>
<evidence type="ECO:0000256" key="4">
    <source>
        <dbReference type="ARBA" id="ARBA00047960"/>
    </source>
</evidence>
<evidence type="ECO:0000313" key="6">
    <source>
        <dbReference type="EMBL" id="KAF5940678.1"/>
    </source>
</evidence>